<dbReference type="Proteomes" id="UP000662373">
    <property type="component" value="Unassembled WGS sequence"/>
</dbReference>
<comment type="caution">
    <text evidence="2">The sequence shown here is derived from an EMBL/GenBank/DDBJ whole genome shotgun (WGS) entry which is preliminary data.</text>
</comment>
<keyword evidence="3" id="KW-1185">Reference proteome</keyword>
<evidence type="ECO:0000256" key="1">
    <source>
        <dbReference type="SAM" id="SignalP"/>
    </source>
</evidence>
<dbReference type="EMBL" id="JAEHJZ010000033">
    <property type="protein sequence ID" value="MBJ7881650.1"/>
    <property type="molecule type" value="Genomic_DNA"/>
</dbReference>
<feature type="signal peptide" evidence="1">
    <location>
        <begin position="1"/>
        <end position="31"/>
    </location>
</feature>
<organism evidence="2 3">
    <name type="scientific">Gelidibacter salicanalis</name>
    <dbReference type="NCBI Taxonomy" id="291193"/>
    <lineage>
        <taxon>Bacteria</taxon>
        <taxon>Pseudomonadati</taxon>
        <taxon>Bacteroidota</taxon>
        <taxon>Flavobacteriia</taxon>
        <taxon>Flavobacteriales</taxon>
        <taxon>Flavobacteriaceae</taxon>
        <taxon>Gelidibacter</taxon>
    </lineage>
</organism>
<dbReference type="NCBIfam" id="TIGR03519">
    <property type="entry name" value="T9SS_PorP_fam"/>
    <property type="match status" value="1"/>
</dbReference>
<dbReference type="Pfam" id="PF11751">
    <property type="entry name" value="PorP_SprF"/>
    <property type="match status" value="1"/>
</dbReference>
<evidence type="ECO:0000313" key="3">
    <source>
        <dbReference type="Proteomes" id="UP000662373"/>
    </source>
</evidence>
<feature type="chain" id="PRO_5037380765" evidence="1">
    <location>
        <begin position="32"/>
        <end position="314"/>
    </location>
</feature>
<dbReference type="AlphaFoldDB" id="A0A934KYI3"/>
<name>A0A934KYI3_9FLAO</name>
<reference evidence="2 3" key="1">
    <citation type="submission" date="2020-09" db="EMBL/GenBank/DDBJ databases">
        <title>Draft genome of Gelidibacter salicanalis PAMC21136.</title>
        <authorList>
            <person name="Park H."/>
        </authorList>
    </citation>
    <scope>NUCLEOTIDE SEQUENCE [LARGE SCALE GENOMIC DNA]</scope>
    <source>
        <strain evidence="2 3">PAMC21136</strain>
    </source>
</reference>
<keyword evidence="1" id="KW-0732">Signal</keyword>
<proteinExistence type="predicted"/>
<sequence length="314" mass="34921">MNRLLMTYKTTNLLLLALFVSLFFSVFTTQAQQDSQYTQYMYNTVSVNPAYAGSRGSLSIMGIYRNQWAGLDGAPETLNFTLHSPIGVRGVGLGLGVVSDKIGPSDESMVTADFSYTLDLARDVKLSFGMKGGVSIWNLNPDKLTIYNPNDYNLRRENNTSPVIGTGLYLYTQKWYMGLSSPNILQTEYYDDVQVSTASEKTHIYLIGGYVFDINPNLKLKPAFMAKAVVGAPLAIDVSANALMYDTVTFGLGYRVDAAVSAMAGFQISDHIMMGYAYDYDTTEFGNYNNGSHEIFLRFELGTRLRAKVNPRFF</sequence>
<accession>A0A934KYI3</accession>
<protein>
    <submittedName>
        <fullName evidence="2">Type IX secretion system membrane protein PorP/SprF</fullName>
    </submittedName>
</protein>
<gene>
    <name evidence="2" type="ORF">JEM65_13490</name>
</gene>
<evidence type="ECO:0000313" key="2">
    <source>
        <dbReference type="EMBL" id="MBJ7881650.1"/>
    </source>
</evidence>
<dbReference type="InterPro" id="IPR019861">
    <property type="entry name" value="PorP/SprF_Bacteroidetes"/>
</dbReference>